<evidence type="ECO:0000313" key="1">
    <source>
        <dbReference type="EMBL" id="MFB5682742.1"/>
    </source>
</evidence>
<organism evidence="1 2">
    <name type="scientific">Paenibacillus terreus</name>
    <dbReference type="NCBI Taxonomy" id="1387834"/>
    <lineage>
        <taxon>Bacteria</taxon>
        <taxon>Bacillati</taxon>
        <taxon>Bacillota</taxon>
        <taxon>Bacilli</taxon>
        <taxon>Bacillales</taxon>
        <taxon>Paenibacillaceae</taxon>
        <taxon>Paenibacillus</taxon>
    </lineage>
</organism>
<sequence length="48" mass="5434">MTEISFPRARTLTVNRLKIRCTVLEQSPQKSQYEIAATMGLSPGRVRV</sequence>
<name>A0ABV5BAL5_9BACL</name>
<dbReference type="EMBL" id="JBHILM010000020">
    <property type="protein sequence ID" value="MFB5682742.1"/>
    <property type="molecule type" value="Genomic_DNA"/>
</dbReference>
<keyword evidence="2" id="KW-1185">Reference proteome</keyword>
<reference evidence="1 2" key="1">
    <citation type="submission" date="2024-09" db="EMBL/GenBank/DDBJ databases">
        <authorList>
            <person name="Ruan L."/>
        </authorList>
    </citation>
    <scope>NUCLEOTIDE SEQUENCE [LARGE SCALE GENOMIC DNA]</scope>
    <source>
        <strain evidence="1 2">D33</strain>
    </source>
</reference>
<evidence type="ECO:0000313" key="2">
    <source>
        <dbReference type="Proteomes" id="UP001580407"/>
    </source>
</evidence>
<proteinExistence type="predicted"/>
<protein>
    <submittedName>
        <fullName evidence="1">Uncharacterized protein</fullName>
    </submittedName>
</protein>
<comment type="caution">
    <text evidence="1">The sequence shown here is derived from an EMBL/GenBank/DDBJ whole genome shotgun (WGS) entry which is preliminary data.</text>
</comment>
<accession>A0ABV5BAL5</accession>
<dbReference type="Proteomes" id="UP001580407">
    <property type="component" value="Unassembled WGS sequence"/>
</dbReference>
<gene>
    <name evidence="1" type="ORF">ACE3NQ_17635</name>
</gene>